<gene>
    <name evidence="1" type="ORF">NQ317_012746</name>
</gene>
<evidence type="ECO:0000313" key="1">
    <source>
        <dbReference type="EMBL" id="KAJ8984090.1"/>
    </source>
</evidence>
<name>A0ABQ9K1C8_9CUCU</name>
<organism evidence="1 2">
    <name type="scientific">Molorchus minor</name>
    <dbReference type="NCBI Taxonomy" id="1323400"/>
    <lineage>
        <taxon>Eukaryota</taxon>
        <taxon>Metazoa</taxon>
        <taxon>Ecdysozoa</taxon>
        <taxon>Arthropoda</taxon>
        <taxon>Hexapoda</taxon>
        <taxon>Insecta</taxon>
        <taxon>Pterygota</taxon>
        <taxon>Neoptera</taxon>
        <taxon>Endopterygota</taxon>
        <taxon>Coleoptera</taxon>
        <taxon>Polyphaga</taxon>
        <taxon>Cucujiformia</taxon>
        <taxon>Chrysomeloidea</taxon>
        <taxon>Cerambycidae</taxon>
        <taxon>Lamiinae</taxon>
        <taxon>Monochamini</taxon>
        <taxon>Molorchus</taxon>
    </lineage>
</organism>
<protein>
    <submittedName>
        <fullName evidence="1">Uncharacterized protein</fullName>
    </submittedName>
</protein>
<proteinExistence type="predicted"/>
<accession>A0ABQ9K1C8</accession>
<reference evidence="1" key="1">
    <citation type="journal article" date="2023" name="Insect Mol. Biol.">
        <title>Genome sequencing provides insights into the evolution of gene families encoding plant cell wall-degrading enzymes in longhorned beetles.</title>
        <authorList>
            <person name="Shin N.R."/>
            <person name="Okamura Y."/>
            <person name="Kirsch R."/>
            <person name="Pauchet Y."/>
        </authorList>
    </citation>
    <scope>NUCLEOTIDE SEQUENCE</scope>
    <source>
        <strain evidence="1">MMC_N1</strain>
    </source>
</reference>
<comment type="caution">
    <text evidence="1">The sequence shown here is derived from an EMBL/GenBank/DDBJ whole genome shotgun (WGS) entry which is preliminary data.</text>
</comment>
<evidence type="ECO:0000313" key="2">
    <source>
        <dbReference type="Proteomes" id="UP001162164"/>
    </source>
</evidence>
<dbReference type="Proteomes" id="UP001162164">
    <property type="component" value="Unassembled WGS sequence"/>
</dbReference>
<keyword evidence="2" id="KW-1185">Reference proteome</keyword>
<sequence>MLEGPSTSTFLRQPIEMCDVEMSNLEKPAQNSQERDPLDFKVCQIYGFGKYTWAEYDGGAGQDMFHN</sequence>
<dbReference type="EMBL" id="JAPWTJ010000047">
    <property type="protein sequence ID" value="KAJ8984090.1"/>
    <property type="molecule type" value="Genomic_DNA"/>
</dbReference>